<dbReference type="GO" id="GO:0009055">
    <property type="term" value="F:electron transfer activity"/>
    <property type="evidence" value="ECO:0007669"/>
    <property type="project" value="InterPro"/>
</dbReference>
<evidence type="ECO:0000256" key="6">
    <source>
        <dbReference type="ARBA" id="ARBA00022729"/>
    </source>
</evidence>
<accession>A0AA35T481</accession>
<comment type="cofactor">
    <cofactor evidence="1">
        <name>pyrroloquinoline quinone</name>
        <dbReference type="ChEBI" id="CHEBI:58442"/>
    </cofactor>
</comment>
<dbReference type="Pfam" id="PF01011">
    <property type="entry name" value="PQQ"/>
    <property type="match status" value="2"/>
</dbReference>
<dbReference type="InterPro" id="IPR036909">
    <property type="entry name" value="Cyt_c-like_dom_sf"/>
</dbReference>
<evidence type="ECO:0000256" key="7">
    <source>
        <dbReference type="ARBA" id="ARBA00023002"/>
    </source>
</evidence>
<keyword evidence="4 9" id="KW-0349">Heme</keyword>
<evidence type="ECO:0000256" key="2">
    <source>
        <dbReference type="ARBA" id="ARBA00006488"/>
    </source>
</evidence>
<dbReference type="InterPro" id="IPR002372">
    <property type="entry name" value="PQQ_rpt_dom"/>
</dbReference>
<gene>
    <name evidence="12" type="ORF">GBAR_LOCUS22743</name>
</gene>
<evidence type="ECO:0000313" key="13">
    <source>
        <dbReference type="Proteomes" id="UP001174909"/>
    </source>
</evidence>
<keyword evidence="6 10" id="KW-0732">Signal</keyword>
<comment type="similarity">
    <text evidence="3">Belongs to the bacterial PQQ dehydrogenase family.</text>
</comment>
<keyword evidence="13" id="KW-1185">Reference proteome</keyword>
<dbReference type="Pfam" id="PF13442">
    <property type="entry name" value="Cytochrome_CBB3"/>
    <property type="match status" value="1"/>
</dbReference>
<evidence type="ECO:0000256" key="8">
    <source>
        <dbReference type="ARBA" id="ARBA00023004"/>
    </source>
</evidence>
<comment type="caution">
    <text evidence="12">The sequence shown here is derived from an EMBL/GenBank/DDBJ whole genome shotgun (WGS) entry which is preliminary data.</text>
</comment>
<evidence type="ECO:0000256" key="10">
    <source>
        <dbReference type="SAM" id="SignalP"/>
    </source>
</evidence>
<feature type="domain" description="Cytochrome c" evidence="11">
    <location>
        <begin position="593"/>
        <end position="673"/>
    </location>
</feature>
<dbReference type="InterPro" id="IPR009056">
    <property type="entry name" value="Cyt_c-like_dom"/>
</dbReference>
<evidence type="ECO:0000256" key="9">
    <source>
        <dbReference type="PROSITE-ProRule" id="PRU00433"/>
    </source>
</evidence>
<name>A0AA35T481_GEOBA</name>
<dbReference type="EMBL" id="CASHTH010003149">
    <property type="protein sequence ID" value="CAI8040907.1"/>
    <property type="molecule type" value="Genomic_DNA"/>
</dbReference>
<dbReference type="InterPro" id="IPR018391">
    <property type="entry name" value="PQQ_b-propeller_rpt"/>
</dbReference>
<evidence type="ECO:0000256" key="1">
    <source>
        <dbReference type="ARBA" id="ARBA00001931"/>
    </source>
</evidence>
<dbReference type="SUPFAM" id="SSF50998">
    <property type="entry name" value="Quinoprotein alcohol dehydrogenase-like"/>
    <property type="match status" value="1"/>
</dbReference>
<dbReference type="PANTHER" id="PTHR32303">
    <property type="entry name" value="QUINOPROTEIN ALCOHOL DEHYDROGENASE (CYTOCHROME C)"/>
    <property type="match status" value="1"/>
</dbReference>
<feature type="signal peptide" evidence="10">
    <location>
        <begin position="1"/>
        <end position="28"/>
    </location>
</feature>
<evidence type="ECO:0000313" key="12">
    <source>
        <dbReference type="EMBL" id="CAI8040907.1"/>
    </source>
</evidence>
<dbReference type="PROSITE" id="PS51007">
    <property type="entry name" value="CYTC"/>
    <property type="match status" value="1"/>
</dbReference>
<dbReference type="GO" id="GO:0016491">
    <property type="term" value="F:oxidoreductase activity"/>
    <property type="evidence" value="ECO:0007669"/>
    <property type="project" value="UniProtKB-KW"/>
</dbReference>
<keyword evidence="8 9" id="KW-0408">Iron</keyword>
<dbReference type="Proteomes" id="UP001174909">
    <property type="component" value="Unassembled WGS sequence"/>
</dbReference>
<evidence type="ECO:0000256" key="5">
    <source>
        <dbReference type="ARBA" id="ARBA00022723"/>
    </source>
</evidence>
<protein>
    <submittedName>
        <fullName evidence="12">Quinohemoprotein alcohol dehydrogenase ADH IIB</fullName>
    </submittedName>
</protein>
<feature type="chain" id="PRO_5041228437" evidence="10">
    <location>
        <begin position="29"/>
        <end position="683"/>
    </location>
</feature>
<proteinExistence type="inferred from homology"/>
<dbReference type="GO" id="GO:0046872">
    <property type="term" value="F:metal ion binding"/>
    <property type="evidence" value="ECO:0007669"/>
    <property type="project" value="UniProtKB-KW"/>
</dbReference>
<dbReference type="Gene3D" id="1.10.760.10">
    <property type="entry name" value="Cytochrome c-like domain"/>
    <property type="match status" value="1"/>
</dbReference>
<reference evidence="12" key="1">
    <citation type="submission" date="2023-03" db="EMBL/GenBank/DDBJ databases">
        <authorList>
            <person name="Steffen K."/>
            <person name="Cardenas P."/>
        </authorList>
    </citation>
    <scope>NUCLEOTIDE SEQUENCE</scope>
</reference>
<keyword evidence="5 9" id="KW-0479">Metal-binding</keyword>
<keyword evidence="7" id="KW-0560">Oxidoreductase</keyword>
<dbReference type="Gene3D" id="2.140.10.10">
    <property type="entry name" value="Quinoprotein alcohol dehydrogenase-like superfamily"/>
    <property type="match status" value="1"/>
</dbReference>
<dbReference type="SUPFAM" id="SSF46626">
    <property type="entry name" value="Cytochrome c"/>
    <property type="match status" value="1"/>
</dbReference>
<sequence>MSSRIFKRVSGLLVVVSLLMLMIGGAQAFPVRDEALARPAGEEWLHVHGDWQATRHSTLTQINTSNVQDLNVAWALALGGVTGLQSNPIYHDGLLYIPLDNKVHAIDARTGARVWKFEHELPEDWGHWQFNDFLTNKHRSVAIYQDKIYFLSNDNVLHALHYKTGESMFAKQIREYPRTYESSDDAGGYLTTVGPLVIPGQVLLPMNASDMGGKPGFVDSVDPETGELLWSANMIPGPGEPGYDSWPGNSRDYGGAGPWITGSWDPDLKMYYTGTANAYPYTPHSERQGRGGGDYENVGAAAVVAVDTETGKVAWRYTVVPGDPYDYDTMQVPLVLTIDGRKTVVQPNKTGFISYLDAATGEFLKATPFSDRITWASGFTDDGKPVWTQTIPQEGEDPVEVWPSLLGGVNMYPPAYNPQTGMIYLSAREMGMLWGFEKVQTTSNVQLVGATFELPPGGYELNKAVNAATGQETWRDQKSKDGYSGGMLSTAGGLVMYGGAGGIVHAVDASTGEILWTFSAGVTFKAAPITYMLDGKQYVTIAGGGMPTFGSAPDDHPLEHGSIMFTFLLTTGSQDALAAVKVASSNPLSGDESAIQDGKTLYRAVCVVCHGMRANGRGRGIAGASNLQKFKRGYGLYVQIIKKGKKKMPPYGGGRVLSDEEIDQIGAYLETLAVRGAVWLDPE</sequence>
<evidence type="ECO:0000256" key="3">
    <source>
        <dbReference type="ARBA" id="ARBA00008156"/>
    </source>
</evidence>
<dbReference type="GO" id="GO:0020037">
    <property type="term" value="F:heme binding"/>
    <property type="evidence" value="ECO:0007669"/>
    <property type="project" value="InterPro"/>
</dbReference>
<dbReference type="AlphaFoldDB" id="A0AA35T481"/>
<comment type="similarity">
    <text evidence="2">Belongs to the cytochrome c family.</text>
</comment>
<dbReference type="InterPro" id="IPR011047">
    <property type="entry name" value="Quinoprotein_ADH-like_sf"/>
</dbReference>
<organism evidence="12 13">
    <name type="scientific">Geodia barretti</name>
    <name type="common">Barrett's horny sponge</name>
    <dbReference type="NCBI Taxonomy" id="519541"/>
    <lineage>
        <taxon>Eukaryota</taxon>
        <taxon>Metazoa</taxon>
        <taxon>Porifera</taxon>
        <taxon>Demospongiae</taxon>
        <taxon>Heteroscleromorpha</taxon>
        <taxon>Tetractinellida</taxon>
        <taxon>Astrophorina</taxon>
        <taxon>Geodiidae</taxon>
        <taxon>Geodia</taxon>
    </lineage>
</organism>
<evidence type="ECO:0000259" key="11">
    <source>
        <dbReference type="PROSITE" id="PS51007"/>
    </source>
</evidence>
<evidence type="ECO:0000256" key="4">
    <source>
        <dbReference type="ARBA" id="ARBA00022617"/>
    </source>
</evidence>
<dbReference type="SMART" id="SM00564">
    <property type="entry name" value="PQQ"/>
    <property type="match status" value="6"/>
</dbReference>